<feature type="transmembrane region" description="Helical" evidence="1">
    <location>
        <begin position="187"/>
        <end position="204"/>
    </location>
</feature>
<keyword evidence="1" id="KW-0472">Membrane</keyword>
<gene>
    <name evidence="2" type="ORF">EDD60_12721</name>
</gene>
<evidence type="ECO:0000313" key="2">
    <source>
        <dbReference type="EMBL" id="TCV92276.1"/>
    </source>
</evidence>
<sequence>MLKTLIKIRLQGILLRQTKSSKNSKSSIGKIILMIFLFAYVAVVFIGMFGLLFSTLIEPLHLMGIDWMYFSVMSIIIIMLCFIGSIFLTHHEIYEAKDNELLLAMPISNRDILLSRVFTILILNYVYEILVAAPAFYIYITRVGMGIVEIFMFIGVFLTLPLFVLALSCLFSWLLAHVMVRVKMKNVIAIVLFMVFMFVYFYAVNSIEEYINWLIMHGQSIASAIEKGIFPLYHLSIALESGNIISFLIYLACAIIPFAIVIYILSTNFIKMATTKAKVKKVQYVAKPMKANSVKKALLVREVKHFTSNAMVVLNGAMGTILCILACVGVVFYADSLKMILKEVPELKEMMTPILCLVVISASSLNMISASSISLEGDRFWIIKSLPVSSKDILDIKLALHGVLCIPAGILLSIVLIVTFQTSIFDSLFILLAPIIFTLLIDFIGLLLNLWKPKFDWVNETVCVKQSMPVVITMFVSMGLAVAIAMLYGILLVDIMSIYTYMYIVIAVTLLLDIALYYLICTWGVRQFDAL</sequence>
<evidence type="ECO:0000256" key="1">
    <source>
        <dbReference type="SAM" id="Phobius"/>
    </source>
</evidence>
<keyword evidence="3" id="KW-1185">Reference proteome</keyword>
<feature type="transmembrane region" description="Helical" evidence="1">
    <location>
        <begin position="113"/>
        <end position="138"/>
    </location>
</feature>
<keyword evidence="1" id="KW-0812">Transmembrane</keyword>
<feature type="transmembrane region" description="Helical" evidence="1">
    <location>
        <begin position="354"/>
        <end position="377"/>
    </location>
</feature>
<feature type="transmembrane region" description="Helical" evidence="1">
    <location>
        <begin position="498"/>
        <end position="520"/>
    </location>
</feature>
<feature type="transmembrane region" description="Helical" evidence="1">
    <location>
        <begin position="31"/>
        <end position="55"/>
    </location>
</feature>
<dbReference type="EMBL" id="SMCQ01000027">
    <property type="protein sequence ID" value="TCV92276.1"/>
    <property type="molecule type" value="Genomic_DNA"/>
</dbReference>
<feature type="transmembrane region" description="Helical" evidence="1">
    <location>
        <begin position="311"/>
        <end position="334"/>
    </location>
</feature>
<organism evidence="2 3">
    <name type="scientific">Longibaculum muris</name>
    <dbReference type="NCBI Taxonomy" id="1796628"/>
    <lineage>
        <taxon>Bacteria</taxon>
        <taxon>Bacillati</taxon>
        <taxon>Bacillota</taxon>
        <taxon>Erysipelotrichia</taxon>
        <taxon>Erysipelotrichales</taxon>
        <taxon>Coprobacillaceae</taxon>
        <taxon>Longibaculum</taxon>
    </lineage>
</organism>
<feature type="transmembrane region" description="Helical" evidence="1">
    <location>
        <begin position="398"/>
        <end position="422"/>
    </location>
</feature>
<feature type="transmembrane region" description="Helical" evidence="1">
    <location>
        <begin position="150"/>
        <end position="175"/>
    </location>
</feature>
<name>A0A4R3YJ73_9FIRM</name>
<dbReference type="Proteomes" id="UP000295515">
    <property type="component" value="Unassembled WGS sequence"/>
</dbReference>
<feature type="transmembrane region" description="Helical" evidence="1">
    <location>
        <begin position="470"/>
        <end position="492"/>
    </location>
</feature>
<dbReference type="AlphaFoldDB" id="A0A4R3YJ73"/>
<reference evidence="2 3" key="1">
    <citation type="submission" date="2019-03" db="EMBL/GenBank/DDBJ databases">
        <title>Genomic Encyclopedia of Type Strains, Phase IV (KMG-IV): sequencing the most valuable type-strain genomes for metagenomic binning, comparative biology and taxonomic classification.</title>
        <authorList>
            <person name="Goeker M."/>
        </authorList>
    </citation>
    <scope>NUCLEOTIDE SEQUENCE [LARGE SCALE GENOMIC DNA]</scope>
    <source>
        <strain evidence="2 3">DSM 29487</strain>
    </source>
</reference>
<accession>A0A4R3YJ73</accession>
<feature type="transmembrane region" description="Helical" evidence="1">
    <location>
        <begin position="67"/>
        <end position="88"/>
    </location>
</feature>
<dbReference type="GeneID" id="98916522"/>
<keyword evidence="1" id="KW-1133">Transmembrane helix</keyword>
<feature type="transmembrane region" description="Helical" evidence="1">
    <location>
        <begin position="428"/>
        <end position="450"/>
    </location>
</feature>
<feature type="transmembrane region" description="Helical" evidence="1">
    <location>
        <begin position="244"/>
        <end position="266"/>
    </location>
</feature>
<evidence type="ECO:0000313" key="3">
    <source>
        <dbReference type="Proteomes" id="UP000295515"/>
    </source>
</evidence>
<dbReference type="RefSeq" id="WP_066450054.1">
    <property type="nucleotide sequence ID" value="NZ_JANKBF010000005.1"/>
</dbReference>
<protein>
    <submittedName>
        <fullName evidence="2">ABC-2 type transport system permease protein</fullName>
    </submittedName>
</protein>
<comment type="caution">
    <text evidence="2">The sequence shown here is derived from an EMBL/GenBank/DDBJ whole genome shotgun (WGS) entry which is preliminary data.</text>
</comment>
<proteinExistence type="predicted"/>